<dbReference type="OrthoDB" id="3531873at2"/>
<reference evidence="3 4" key="1">
    <citation type="submission" date="2011-09" db="EMBL/GenBank/DDBJ databases">
        <authorList>
            <consortium name="US DOE Joint Genome Institute (JGI-PGF)"/>
            <person name="Lucas S."/>
            <person name="Han J."/>
            <person name="Lapidus A."/>
            <person name="Cheng J.-F."/>
            <person name="Goodwin L."/>
            <person name="Pitluck S."/>
            <person name="Peters L."/>
            <person name="Land M.L."/>
            <person name="Hauser L."/>
            <person name="Brambilla E."/>
            <person name="Klenk H.-P."/>
            <person name="Woyke T.J."/>
        </authorList>
    </citation>
    <scope>NUCLEOTIDE SEQUENCE [LARGE SCALE GENOMIC DNA]</scope>
    <source>
        <strain evidence="3 4">K62</strain>
    </source>
</reference>
<evidence type="ECO:0000256" key="2">
    <source>
        <dbReference type="SAM" id="Phobius"/>
    </source>
</evidence>
<evidence type="ECO:0000313" key="4">
    <source>
        <dbReference type="Proteomes" id="UP000005087"/>
    </source>
</evidence>
<proteinExistence type="predicted"/>
<dbReference type="eggNOG" id="COG0515">
    <property type="taxonomic scope" value="Bacteria"/>
</dbReference>
<feature type="compositionally biased region" description="Polar residues" evidence="1">
    <location>
        <begin position="238"/>
        <end position="249"/>
    </location>
</feature>
<keyword evidence="2" id="KW-0812">Transmembrane</keyword>
<dbReference type="Proteomes" id="UP000005087">
    <property type="component" value="Chromosome"/>
</dbReference>
<evidence type="ECO:0000256" key="1">
    <source>
        <dbReference type="SAM" id="MobiDB-lite"/>
    </source>
</evidence>
<dbReference type="AlphaFoldDB" id="I1D1S4"/>
<feature type="compositionally biased region" description="Acidic residues" evidence="1">
    <location>
        <begin position="83"/>
        <end position="96"/>
    </location>
</feature>
<gene>
    <name evidence="3" type="ORF">SacglDRAFT_01992</name>
</gene>
<keyword evidence="4" id="KW-1185">Reference proteome</keyword>
<reference evidence="4" key="2">
    <citation type="submission" date="2012-01" db="EMBL/GenBank/DDBJ databases">
        <title>Noncontiguous Finished sequence of chromosome of Saccharomonospora glauca K62.</title>
        <authorList>
            <consortium name="US DOE Joint Genome Institute"/>
            <person name="Lucas S."/>
            <person name="Han J."/>
            <person name="Lapidus A."/>
            <person name="Cheng J.-F."/>
            <person name="Goodwin L."/>
            <person name="Pitluck S."/>
            <person name="Peters L."/>
            <person name="Mikhailova N."/>
            <person name="Held B."/>
            <person name="Detter J.C."/>
            <person name="Han C."/>
            <person name="Tapia R."/>
            <person name="Land M."/>
            <person name="Hauser L."/>
            <person name="Kyrpides N."/>
            <person name="Ivanova N."/>
            <person name="Pagani I."/>
            <person name="Brambilla E.-M."/>
            <person name="Klenk H.-P."/>
            <person name="Woyke T."/>
        </authorList>
    </citation>
    <scope>NUCLEOTIDE SEQUENCE [LARGE SCALE GENOMIC DNA]</scope>
    <source>
        <strain evidence="4">K62</strain>
    </source>
</reference>
<sequence>MTFVERYGAFIVERYREFNQRRPVAGKATLISTIATVLALLVAVAQLMVDVIGETGGHALLPTTLPSVVTEAPSTPEAAPENTPEDTPQDAPEDAPADTPEGTPVDHEEERPAPAPSLPAPLCREWIDAKHAPVLIRPCVTALPNGLAISTQVRSSTPDKPVRVSVWVWSMHHDEALLEAQQYDRTREVATLRHCRLNLTNDEITTCGPFVVTPSTGPGKYAAATSAGTEPDDYPPGWSSSSFTGTQSPAVVISDAP</sequence>
<feature type="region of interest" description="Disordered" evidence="1">
    <location>
        <begin position="70"/>
        <end position="119"/>
    </location>
</feature>
<evidence type="ECO:0000313" key="3">
    <source>
        <dbReference type="EMBL" id="EIE98898.1"/>
    </source>
</evidence>
<dbReference type="RefSeq" id="WP_005464027.1">
    <property type="nucleotide sequence ID" value="NZ_CM001484.1"/>
</dbReference>
<keyword evidence="2" id="KW-0472">Membrane</keyword>
<feature type="region of interest" description="Disordered" evidence="1">
    <location>
        <begin position="220"/>
        <end position="257"/>
    </location>
</feature>
<keyword evidence="2" id="KW-1133">Transmembrane helix</keyword>
<protein>
    <submittedName>
        <fullName evidence="3">Uncharacterized protein</fullName>
    </submittedName>
</protein>
<feature type="transmembrane region" description="Helical" evidence="2">
    <location>
        <begin position="24"/>
        <end position="49"/>
    </location>
</feature>
<name>I1D1S4_9PSEU</name>
<dbReference type="STRING" id="928724.SacglDRAFT_01992"/>
<organism evidence="3 4">
    <name type="scientific">Saccharomonospora glauca K62</name>
    <dbReference type="NCBI Taxonomy" id="928724"/>
    <lineage>
        <taxon>Bacteria</taxon>
        <taxon>Bacillati</taxon>
        <taxon>Actinomycetota</taxon>
        <taxon>Actinomycetes</taxon>
        <taxon>Pseudonocardiales</taxon>
        <taxon>Pseudonocardiaceae</taxon>
        <taxon>Saccharomonospora</taxon>
    </lineage>
</organism>
<accession>I1D1S4</accession>
<dbReference type="EMBL" id="CM001484">
    <property type="protein sequence ID" value="EIE98898.1"/>
    <property type="molecule type" value="Genomic_DNA"/>
</dbReference>
<dbReference type="HOGENOM" id="CLU_1081367_0_0_11"/>